<name>A0A926ISB6_9FIRM</name>
<reference evidence="2" key="1">
    <citation type="submission" date="2020-08" db="EMBL/GenBank/DDBJ databases">
        <title>Genome public.</title>
        <authorList>
            <person name="Liu C."/>
            <person name="Sun Q."/>
        </authorList>
    </citation>
    <scope>NUCLEOTIDE SEQUENCE</scope>
    <source>
        <strain evidence="2">NSJ-50</strain>
    </source>
</reference>
<organism evidence="2 3">
    <name type="scientific">Qingrenia yutianensis</name>
    <dbReference type="NCBI Taxonomy" id="2763676"/>
    <lineage>
        <taxon>Bacteria</taxon>
        <taxon>Bacillati</taxon>
        <taxon>Bacillota</taxon>
        <taxon>Clostridia</taxon>
        <taxon>Eubacteriales</taxon>
        <taxon>Oscillospiraceae</taxon>
        <taxon>Qingrenia</taxon>
    </lineage>
</organism>
<dbReference type="PRINTS" id="PR00315">
    <property type="entry name" value="ELONGATNFCT"/>
</dbReference>
<proteinExistence type="predicted"/>
<dbReference type="PROSITE" id="PS51722">
    <property type="entry name" value="G_TR_2"/>
    <property type="match status" value="1"/>
</dbReference>
<dbReference type="GO" id="GO:0005829">
    <property type="term" value="C:cytosol"/>
    <property type="evidence" value="ECO:0007669"/>
    <property type="project" value="TreeGrafter"/>
</dbReference>
<dbReference type="GO" id="GO:0016150">
    <property type="term" value="F:translation release factor activity, codon nonspecific"/>
    <property type="evidence" value="ECO:0007669"/>
    <property type="project" value="TreeGrafter"/>
</dbReference>
<dbReference type="GO" id="GO:0003924">
    <property type="term" value="F:GTPase activity"/>
    <property type="evidence" value="ECO:0007669"/>
    <property type="project" value="InterPro"/>
</dbReference>
<accession>A0A926ISB6</accession>
<dbReference type="InterPro" id="IPR027417">
    <property type="entry name" value="P-loop_NTPase"/>
</dbReference>
<dbReference type="PANTHER" id="PTHR43556">
    <property type="entry name" value="PEPTIDE CHAIN RELEASE FACTOR RF3"/>
    <property type="match status" value="1"/>
</dbReference>
<protein>
    <submittedName>
        <fullName evidence="2">50S ribosome-binding GTPase</fullName>
    </submittedName>
</protein>
<dbReference type="GO" id="GO:0005525">
    <property type="term" value="F:GTP binding"/>
    <property type="evidence" value="ECO:0007669"/>
    <property type="project" value="InterPro"/>
</dbReference>
<evidence type="ECO:0000313" key="3">
    <source>
        <dbReference type="Proteomes" id="UP000647416"/>
    </source>
</evidence>
<feature type="domain" description="Tr-type G" evidence="1">
    <location>
        <begin position="7"/>
        <end position="142"/>
    </location>
</feature>
<dbReference type="Proteomes" id="UP000647416">
    <property type="component" value="Unassembled WGS sequence"/>
</dbReference>
<dbReference type="AlphaFoldDB" id="A0A926ISB6"/>
<dbReference type="PANTHER" id="PTHR43556:SF2">
    <property type="entry name" value="PEPTIDE CHAIN RELEASE FACTOR RF3"/>
    <property type="match status" value="1"/>
</dbReference>
<evidence type="ECO:0000259" key="1">
    <source>
        <dbReference type="PROSITE" id="PS51722"/>
    </source>
</evidence>
<dbReference type="InterPro" id="IPR004548">
    <property type="entry name" value="PrfC"/>
</dbReference>
<dbReference type="EMBL" id="JACRTE010000001">
    <property type="protein sequence ID" value="MBC8595365.1"/>
    <property type="molecule type" value="Genomic_DNA"/>
</dbReference>
<dbReference type="SUPFAM" id="SSF52540">
    <property type="entry name" value="P-loop containing nucleoside triphosphate hydrolases"/>
    <property type="match status" value="1"/>
</dbReference>
<dbReference type="InterPro" id="IPR000795">
    <property type="entry name" value="T_Tr_GTP-bd_dom"/>
</dbReference>
<comment type="caution">
    <text evidence="2">The sequence shown here is derived from an EMBL/GenBank/DDBJ whole genome shotgun (WGS) entry which is preliminary data.</text>
</comment>
<gene>
    <name evidence="2" type="ORF">H8706_00570</name>
</gene>
<evidence type="ECO:0000313" key="2">
    <source>
        <dbReference type="EMBL" id="MBC8595365.1"/>
    </source>
</evidence>
<dbReference type="Pfam" id="PF00009">
    <property type="entry name" value="GTP_EFTU"/>
    <property type="match status" value="1"/>
</dbReference>
<keyword evidence="3" id="KW-1185">Reference proteome</keyword>
<sequence>MFDYETKNLRNVCLISHGNAGKTSLCEALLYKAKATDRLGKVLDGNTVSDYDAEEIKRKISINTTIEPLEWKGVKINIIDTPGYFDFVGEQIEGVEAADNAVIMVSGKSGVSAGTERSWDFASFFSEFTSSAFPLIVMYFGS</sequence>
<dbReference type="Gene3D" id="3.40.50.300">
    <property type="entry name" value="P-loop containing nucleotide triphosphate hydrolases"/>
    <property type="match status" value="1"/>
</dbReference>